<dbReference type="CDD" id="cd16936">
    <property type="entry name" value="HATPase_RsbW-like"/>
    <property type="match status" value="1"/>
</dbReference>
<dbReference type="InterPro" id="IPR003594">
    <property type="entry name" value="HATPase_dom"/>
</dbReference>
<evidence type="ECO:0000313" key="4">
    <source>
        <dbReference type="EMBL" id="SLN68468.1"/>
    </source>
</evidence>
<organism evidence="4 5">
    <name type="scientific">Aquimixticola soesokkakensis</name>
    <dbReference type="NCBI Taxonomy" id="1519096"/>
    <lineage>
        <taxon>Bacteria</taxon>
        <taxon>Pseudomonadati</taxon>
        <taxon>Pseudomonadota</taxon>
        <taxon>Alphaproteobacteria</taxon>
        <taxon>Rhodobacterales</taxon>
        <taxon>Paracoccaceae</taxon>
        <taxon>Aquimixticola</taxon>
    </lineage>
</organism>
<keyword evidence="1" id="KW-0723">Serine/threonine-protein kinase</keyword>
<dbReference type="EC" id="2.7.13.3" evidence="4"/>
<sequence>MRPERVQETPSSPAHKIEGHGRNEVRLILPATPTAVRRALGSLRAGLCAQDLDAEELGTIELVLAEVLNNVVEHAYENSGRGTIEVRVNTGDRGLYFTVQDEGKPMPENMPPLGSQVPQDCDIADLPEGGFGWFLIRELVKDLFYLRVDEVNKVTFRLAVGNLQNTV</sequence>
<dbReference type="PANTHER" id="PTHR35526">
    <property type="entry name" value="ANTI-SIGMA-F FACTOR RSBW-RELATED"/>
    <property type="match status" value="1"/>
</dbReference>
<reference evidence="4 5" key="1">
    <citation type="submission" date="2017-03" db="EMBL/GenBank/DDBJ databases">
        <authorList>
            <person name="Afonso C.L."/>
            <person name="Miller P.J."/>
            <person name="Scott M.A."/>
            <person name="Spackman E."/>
            <person name="Goraichik I."/>
            <person name="Dimitrov K.M."/>
            <person name="Suarez D.L."/>
            <person name="Swayne D.E."/>
        </authorList>
    </citation>
    <scope>NUCLEOTIDE SEQUENCE [LARGE SCALE GENOMIC DNA]</scope>
    <source>
        <strain evidence="4 5">CECT 8620</strain>
    </source>
</reference>
<evidence type="ECO:0000256" key="2">
    <source>
        <dbReference type="SAM" id="MobiDB-lite"/>
    </source>
</evidence>
<dbReference type="Proteomes" id="UP000193862">
    <property type="component" value="Unassembled WGS sequence"/>
</dbReference>
<dbReference type="Pfam" id="PF13581">
    <property type="entry name" value="HATPase_c_2"/>
    <property type="match status" value="1"/>
</dbReference>
<dbReference type="AlphaFoldDB" id="A0A1Y5TUF5"/>
<proteinExistence type="predicted"/>
<keyword evidence="5" id="KW-1185">Reference proteome</keyword>
<dbReference type="SUPFAM" id="SSF55874">
    <property type="entry name" value="ATPase domain of HSP90 chaperone/DNA topoisomerase II/histidine kinase"/>
    <property type="match status" value="1"/>
</dbReference>
<feature type="region of interest" description="Disordered" evidence="2">
    <location>
        <begin position="1"/>
        <end position="20"/>
    </location>
</feature>
<dbReference type="PANTHER" id="PTHR35526:SF3">
    <property type="entry name" value="ANTI-SIGMA-F FACTOR RSBW"/>
    <property type="match status" value="1"/>
</dbReference>
<evidence type="ECO:0000313" key="5">
    <source>
        <dbReference type="Proteomes" id="UP000193862"/>
    </source>
</evidence>
<keyword evidence="4" id="KW-0808">Transferase</keyword>
<keyword evidence="4" id="KW-0418">Kinase</keyword>
<dbReference type="InterPro" id="IPR036890">
    <property type="entry name" value="HATPase_C_sf"/>
</dbReference>
<dbReference type="Gene3D" id="3.30.565.10">
    <property type="entry name" value="Histidine kinase-like ATPase, C-terminal domain"/>
    <property type="match status" value="1"/>
</dbReference>
<dbReference type="InterPro" id="IPR050267">
    <property type="entry name" value="Anti-sigma-factor_SerPK"/>
</dbReference>
<gene>
    <name evidence="4" type="ORF">AQS8620_03228</name>
</gene>
<name>A0A1Y5TUF5_9RHOB</name>
<evidence type="ECO:0000259" key="3">
    <source>
        <dbReference type="Pfam" id="PF13581"/>
    </source>
</evidence>
<protein>
    <submittedName>
        <fullName evidence="4">Blue-light-activated histidine kinase 2</fullName>
        <ecNumber evidence="4">2.7.13.3</ecNumber>
    </submittedName>
</protein>
<dbReference type="GO" id="GO:0004673">
    <property type="term" value="F:protein histidine kinase activity"/>
    <property type="evidence" value="ECO:0007669"/>
    <property type="project" value="UniProtKB-EC"/>
</dbReference>
<dbReference type="EMBL" id="FWFS01000014">
    <property type="protein sequence ID" value="SLN68468.1"/>
    <property type="molecule type" value="Genomic_DNA"/>
</dbReference>
<dbReference type="RefSeq" id="WP_085838025.1">
    <property type="nucleotide sequence ID" value="NZ_FWFS01000014.1"/>
</dbReference>
<evidence type="ECO:0000256" key="1">
    <source>
        <dbReference type="ARBA" id="ARBA00022527"/>
    </source>
</evidence>
<dbReference type="GO" id="GO:0004674">
    <property type="term" value="F:protein serine/threonine kinase activity"/>
    <property type="evidence" value="ECO:0007669"/>
    <property type="project" value="UniProtKB-KW"/>
</dbReference>
<feature type="domain" description="Histidine kinase/HSP90-like ATPase" evidence="3">
    <location>
        <begin position="29"/>
        <end position="157"/>
    </location>
</feature>
<dbReference type="OrthoDB" id="9792240at2"/>
<accession>A0A1Y5TUF5</accession>